<feature type="site" description="Contributes to redox potential value" evidence="8">
    <location>
        <position position="38"/>
    </location>
</feature>
<proteinExistence type="inferred from homology"/>
<dbReference type="FunFam" id="3.40.30.10:FF:000001">
    <property type="entry name" value="Thioredoxin"/>
    <property type="match status" value="1"/>
</dbReference>
<dbReference type="GO" id="GO:0015035">
    <property type="term" value="F:protein-disulfide reductase activity"/>
    <property type="evidence" value="ECO:0007669"/>
    <property type="project" value="UniProtKB-UniRule"/>
</dbReference>
<feature type="site" description="Deprotonates C-terminal active site Cys" evidence="8">
    <location>
        <position position="31"/>
    </location>
</feature>
<dbReference type="InterPro" id="IPR013766">
    <property type="entry name" value="Thioredoxin_domain"/>
</dbReference>
<evidence type="ECO:0000256" key="8">
    <source>
        <dbReference type="PIRSR" id="PIRSR000077-1"/>
    </source>
</evidence>
<feature type="active site" description="Nucleophile" evidence="8">
    <location>
        <position position="40"/>
    </location>
</feature>
<evidence type="ECO:0000256" key="6">
    <source>
        <dbReference type="NCBIfam" id="TIGR01068"/>
    </source>
</evidence>
<gene>
    <name evidence="11" type="ORF">CLV30_104300</name>
</gene>
<protein>
    <recommendedName>
        <fullName evidence="6 7">Thioredoxin</fullName>
    </recommendedName>
</protein>
<evidence type="ECO:0000256" key="3">
    <source>
        <dbReference type="ARBA" id="ARBA00022982"/>
    </source>
</evidence>
<dbReference type="NCBIfam" id="TIGR01068">
    <property type="entry name" value="thioredoxin"/>
    <property type="match status" value="1"/>
</dbReference>
<dbReference type="OrthoDB" id="9790390at2"/>
<dbReference type="GO" id="GO:0045454">
    <property type="term" value="P:cell redox homeostasis"/>
    <property type="evidence" value="ECO:0007669"/>
    <property type="project" value="TreeGrafter"/>
</dbReference>
<keyword evidence="4 9" id="KW-1015">Disulfide bond</keyword>
<organism evidence="11 12">
    <name type="scientific">Haloactinopolyspora alba</name>
    <dbReference type="NCBI Taxonomy" id="648780"/>
    <lineage>
        <taxon>Bacteria</taxon>
        <taxon>Bacillati</taxon>
        <taxon>Actinomycetota</taxon>
        <taxon>Actinomycetes</taxon>
        <taxon>Jiangellales</taxon>
        <taxon>Jiangellaceae</taxon>
        <taxon>Haloactinopolyspora</taxon>
    </lineage>
</organism>
<dbReference type="InterPro" id="IPR005746">
    <property type="entry name" value="Thioredoxin"/>
</dbReference>
<dbReference type="InterPro" id="IPR036249">
    <property type="entry name" value="Thioredoxin-like_sf"/>
</dbReference>
<comment type="caution">
    <text evidence="11">The sequence shown here is derived from an EMBL/GenBank/DDBJ whole genome shotgun (WGS) entry which is preliminary data.</text>
</comment>
<evidence type="ECO:0000313" key="12">
    <source>
        <dbReference type="Proteomes" id="UP000243528"/>
    </source>
</evidence>
<dbReference type="PIRSF" id="PIRSF000077">
    <property type="entry name" value="Thioredoxin"/>
    <property type="match status" value="1"/>
</dbReference>
<dbReference type="PRINTS" id="PR00421">
    <property type="entry name" value="THIOREDOXIN"/>
</dbReference>
<dbReference type="AlphaFoldDB" id="A0A2P8E7I6"/>
<evidence type="ECO:0000259" key="10">
    <source>
        <dbReference type="PROSITE" id="PS51352"/>
    </source>
</evidence>
<dbReference type="Gene3D" id="3.40.30.10">
    <property type="entry name" value="Glutaredoxin"/>
    <property type="match status" value="1"/>
</dbReference>
<keyword evidence="5 9" id="KW-0676">Redox-active center</keyword>
<dbReference type="PANTHER" id="PTHR45663:SF11">
    <property type="entry name" value="GEO12009P1"/>
    <property type="match status" value="1"/>
</dbReference>
<keyword evidence="2" id="KW-0813">Transport</keyword>
<dbReference type="RefSeq" id="WP_106536656.1">
    <property type="nucleotide sequence ID" value="NZ_ML142899.1"/>
</dbReference>
<feature type="disulfide bond" description="Redox-active" evidence="9">
    <location>
        <begin position="37"/>
        <end position="40"/>
    </location>
</feature>
<comment type="similarity">
    <text evidence="1 7">Belongs to the thioredoxin family.</text>
</comment>
<dbReference type="EMBL" id="PYGE01000004">
    <property type="protein sequence ID" value="PSL05430.1"/>
    <property type="molecule type" value="Genomic_DNA"/>
</dbReference>
<evidence type="ECO:0000256" key="2">
    <source>
        <dbReference type="ARBA" id="ARBA00022448"/>
    </source>
</evidence>
<dbReference type="GO" id="GO:0005829">
    <property type="term" value="C:cytosol"/>
    <property type="evidence" value="ECO:0007669"/>
    <property type="project" value="TreeGrafter"/>
</dbReference>
<accession>A0A2P8E7I6</accession>
<dbReference type="PROSITE" id="PS51352">
    <property type="entry name" value="THIOREDOXIN_2"/>
    <property type="match status" value="1"/>
</dbReference>
<dbReference type="PROSITE" id="PS00194">
    <property type="entry name" value="THIOREDOXIN_1"/>
    <property type="match status" value="1"/>
</dbReference>
<evidence type="ECO:0000256" key="1">
    <source>
        <dbReference type="ARBA" id="ARBA00008987"/>
    </source>
</evidence>
<evidence type="ECO:0000256" key="5">
    <source>
        <dbReference type="ARBA" id="ARBA00023284"/>
    </source>
</evidence>
<evidence type="ECO:0000256" key="4">
    <source>
        <dbReference type="ARBA" id="ARBA00023157"/>
    </source>
</evidence>
<evidence type="ECO:0000256" key="7">
    <source>
        <dbReference type="PIRNR" id="PIRNR000077"/>
    </source>
</evidence>
<feature type="domain" description="Thioredoxin" evidence="10">
    <location>
        <begin position="1"/>
        <end position="113"/>
    </location>
</feature>
<dbReference type="PANTHER" id="PTHR45663">
    <property type="entry name" value="GEO12009P1"/>
    <property type="match status" value="1"/>
</dbReference>
<keyword evidence="12" id="KW-1185">Reference proteome</keyword>
<dbReference type="CDD" id="cd02947">
    <property type="entry name" value="TRX_family"/>
    <property type="match status" value="1"/>
</dbReference>
<feature type="site" description="Contributes to redox potential value" evidence="8">
    <location>
        <position position="39"/>
    </location>
</feature>
<feature type="active site" description="Nucleophile" evidence="8">
    <location>
        <position position="37"/>
    </location>
</feature>
<keyword evidence="3" id="KW-0249">Electron transport</keyword>
<dbReference type="InterPro" id="IPR017937">
    <property type="entry name" value="Thioredoxin_CS"/>
</dbReference>
<dbReference type="SUPFAM" id="SSF52833">
    <property type="entry name" value="Thioredoxin-like"/>
    <property type="match status" value="1"/>
</dbReference>
<evidence type="ECO:0000256" key="9">
    <source>
        <dbReference type="PIRSR" id="PIRSR000077-4"/>
    </source>
</evidence>
<reference evidence="11 12" key="1">
    <citation type="submission" date="2018-03" db="EMBL/GenBank/DDBJ databases">
        <title>Genomic Encyclopedia of Archaeal and Bacterial Type Strains, Phase II (KMG-II): from individual species to whole genera.</title>
        <authorList>
            <person name="Goeker M."/>
        </authorList>
    </citation>
    <scope>NUCLEOTIDE SEQUENCE [LARGE SCALE GENOMIC DNA]</scope>
    <source>
        <strain evidence="11 12">DSM 45211</strain>
    </source>
</reference>
<evidence type="ECO:0000313" key="11">
    <source>
        <dbReference type="EMBL" id="PSL05430.1"/>
    </source>
</evidence>
<dbReference type="Proteomes" id="UP000243528">
    <property type="component" value="Unassembled WGS sequence"/>
</dbReference>
<sequence>MPTSTTSSVRVVTDDTFADDVLALSTPVLVDFWAQWCPSCRMVAPVVEQIAAERAGTLAVRTINSDENPLIAARYQVRSLPTLMLFRGGEPLWAIVGARPKARLLAEIDDALSR</sequence>
<name>A0A2P8E7I6_9ACTN</name>
<dbReference type="Pfam" id="PF00085">
    <property type="entry name" value="Thioredoxin"/>
    <property type="match status" value="1"/>
</dbReference>